<comment type="caution">
    <text evidence="2">The sequence shown here is derived from an EMBL/GenBank/DDBJ whole genome shotgun (WGS) entry which is preliminary data.</text>
</comment>
<feature type="compositionally biased region" description="Pro residues" evidence="1">
    <location>
        <begin position="310"/>
        <end position="319"/>
    </location>
</feature>
<accession>A0AAD7Y213</accession>
<feature type="compositionally biased region" description="Low complexity" evidence="1">
    <location>
        <begin position="320"/>
        <end position="352"/>
    </location>
</feature>
<protein>
    <submittedName>
        <fullName evidence="2">Uncharacterized protein</fullName>
    </submittedName>
</protein>
<feature type="region of interest" description="Disordered" evidence="1">
    <location>
        <begin position="285"/>
        <end position="405"/>
    </location>
</feature>
<feature type="compositionally biased region" description="Basic and acidic residues" evidence="1">
    <location>
        <begin position="285"/>
        <end position="297"/>
    </location>
</feature>
<dbReference type="Proteomes" id="UP001234581">
    <property type="component" value="Unassembled WGS sequence"/>
</dbReference>
<sequence length="426" mass="47055">MSSDQSLATFILGGKQQAFTSYKETQSLVLNKATVVTNERDGGEFALVELTDGHHWVPAIASIPVLEDGLGGQDFISQLDALRNTTMVLNDTVIGVHKRQDAFGIHLMILGCTFTRTTASFESIDPDDISFEPSVSQWLIDLRKTFTGTPDSEWFCNLFPDSATDEYEEILNEYCIVHGDLEKILLMQYGELPALHLRAEKEENGSKGIKRQRSAMNEEDPTPMKQPSTIAESSTTHKRQRHTSPKAPVEPNKLARLEQSDVTLKNANAAVMELWNKPLSIRELHKRDRGNQVKPAEDTPSITVNNDRPSSPPQPPPPAATSTSTAPKTDNTPTPITDTTPAPMTDITPTHTTTEDIQKEDAKAQPSLPDVNKDDNAATLNDDEGDDDDDEAQFYEPMPEDPSAQKSLLRSLYVSMAKKFNIPSPT</sequence>
<feature type="region of interest" description="Disordered" evidence="1">
    <location>
        <begin position="202"/>
        <end position="255"/>
    </location>
</feature>
<organism evidence="2 3">
    <name type="scientific">Lichtheimia ornata</name>
    <dbReference type="NCBI Taxonomy" id="688661"/>
    <lineage>
        <taxon>Eukaryota</taxon>
        <taxon>Fungi</taxon>
        <taxon>Fungi incertae sedis</taxon>
        <taxon>Mucoromycota</taxon>
        <taxon>Mucoromycotina</taxon>
        <taxon>Mucoromycetes</taxon>
        <taxon>Mucorales</taxon>
        <taxon>Lichtheimiaceae</taxon>
        <taxon>Lichtheimia</taxon>
    </lineage>
</organism>
<evidence type="ECO:0000313" key="3">
    <source>
        <dbReference type="Proteomes" id="UP001234581"/>
    </source>
</evidence>
<keyword evidence="3" id="KW-1185">Reference proteome</keyword>
<dbReference type="GeneID" id="83210048"/>
<feature type="compositionally biased region" description="Polar residues" evidence="1">
    <location>
        <begin position="225"/>
        <end position="234"/>
    </location>
</feature>
<dbReference type="AlphaFoldDB" id="A0AAD7Y213"/>
<evidence type="ECO:0000313" key="2">
    <source>
        <dbReference type="EMBL" id="KAJ8661823.1"/>
    </source>
</evidence>
<dbReference type="EMBL" id="JARTCD010000007">
    <property type="protein sequence ID" value="KAJ8661823.1"/>
    <property type="molecule type" value="Genomic_DNA"/>
</dbReference>
<proteinExistence type="predicted"/>
<dbReference type="RefSeq" id="XP_058346736.1">
    <property type="nucleotide sequence ID" value="XM_058482712.1"/>
</dbReference>
<evidence type="ECO:0000256" key="1">
    <source>
        <dbReference type="SAM" id="MobiDB-lite"/>
    </source>
</evidence>
<gene>
    <name evidence="2" type="ORF">O0I10_002632</name>
</gene>
<feature type="compositionally biased region" description="Acidic residues" evidence="1">
    <location>
        <begin position="381"/>
        <end position="393"/>
    </location>
</feature>
<reference evidence="2 3" key="1">
    <citation type="submission" date="2023-03" db="EMBL/GenBank/DDBJ databases">
        <title>Genome sequence of Lichtheimia ornata CBS 291.66.</title>
        <authorList>
            <person name="Mohabir J.T."/>
            <person name="Shea T.P."/>
            <person name="Kurbessoian T."/>
            <person name="Berby B."/>
            <person name="Fontaine J."/>
            <person name="Livny J."/>
            <person name="Gnirke A."/>
            <person name="Stajich J.E."/>
            <person name="Cuomo C.A."/>
        </authorList>
    </citation>
    <scope>NUCLEOTIDE SEQUENCE [LARGE SCALE GENOMIC DNA]</scope>
    <source>
        <strain evidence="2">CBS 291.66</strain>
    </source>
</reference>
<name>A0AAD7Y213_9FUNG</name>
<feature type="compositionally biased region" description="Basic and acidic residues" evidence="1">
    <location>
        <begin position="353"/>
        <end position="363"/>
    </location>
</feature>